<evidence type="ECO:0000313" key="9">
    <source>
        <dbReference type="Proteomes" id="UP001150569"/>
    </source>
</evidence>
<evidence type="ECO:0000313" key="8">
    <source>
        <dbReference type="EMBL" id="KAJ1916050.1"/>
    </source>
</evidence>
<evidence type="ECO:0000256" key="7">
    <source>
        <dbReference type="SAM" id="MobiDB-lite"/>
    </source>
</evidence>
<evidence type="ECO:0008006" key="10">
    <source>
        <dbReference type="Google" id="ProtNLM"/>
    </source>
</evidence>
<organism evidence="8 9">
    <name type="scientific">Tieghemiomyces parasiticus</name>
    <dbReference type="NCBI Taxonomy" id="78921"/>
    <lineage>
        <taxon>Eukaryota</taxon>
        <taxon>Fungi</taxon>
        <taxon>Fungi incertae sedis</taxon>
        <taxon>Zoopagomycota</taxon>
        <taxon>Kickxellomycotina</taxon>
        <taxon>Dimargaritomycetes</taxon>
        <taxon>Dimargaritales</taxon>
        <taxon>Dimargaritaceae</taxon>
        <taxon>Tieghemiomyces</taxon>
    </lineage>
</organism>
<keyword evidence="5" id="KW-0378">Hydrolase</keyword>
<keyword evidence="6" id="KW-0234">DNA repair</keyword>
<dbReference type="NCBIfam" id="TIGR00629">
    <property type="entry name" value="uvde"/>
    <property type="match status" value="1"/>
</dbReference>
<dbReference type="GO" id="GO:0006289">
    <property type="term" value="P:nucleotide-excision repair"/>
    <property type="evidence" value="ECO:0007669"/>
    <property type="project" value="InterPro"/>
</dbReference>
<dbReference type="GO" id="GO:0009411">
    <property type="term" value="P:response to UV"/>
    <property type="evidence" value="ECO:0007669"/>
    <property type="project" value="InterPro"/>
</dbReference>
<dbReference type="GO" id="GO:0005634">
    <property type="term" value="C:nucleus"/>
    <property type="evidence" value="ECO:0007669"/>
    <property type="project" value="TreeGrafter"/>
</dbReference>
<keyword evidence="1" id="KW-0540">Nuclease</keyword>
<dbReference type="InterPro" id="IPR004601">
    <property type="entry name" value="UvdE"/>
</dbReference>
<reference evidence="8" key="1">
    <citation type="submission" date="2022-07" db="EMBL/GenBank/DDBJ databases">
        <title>Phylogenomic reconstructions and comparative analyses of Kickxellomycotina fungi.</title>
        <authorList>
            <person name="Reynolds N.K."/>
            <person name="Stajich J.E."/>
            <person name="Barry K."/>
            <person name="Grigoriev I.V."/>
            <person name="Crous P."/>
            <person name="Smith M.E."/>
        </authorList>
    </citation>
    <scope>NUCLEOTIDE SEQUENCE</scope>
    <source>
        <strain evidence="8">RSA 861</strain>
    </source>
</reference>
<dbReference type="GO" id="GO:0043504">
    <property type="term" value="P:mitochondrial DNA repair"/>
    <property type="evidence" value="ECO:0007669"/>
    <property type="project" value="TreeGrafter"/>
</dbReference>
<dbReference type="OrthoDB" id="541883at2759"/>
<evidence type="ECO:0000256" key="6">
    <source>
        <dbReference type="ARBA" id="ARBA00023204"/>
    </source>
</evidence>
<feature type="compositionally biased region" description="Basic residues" evidence="7">
    <location>
        <begin position="530"/>
        <end position="544"/>
    </location>
</feature>
<name>A0A9W7ZZN6_9FUNG</name>
<feature type="region of interest" description="Disordered" evidence="7">
    <location>
        <begin position="335"/>
        <end position="360"/>
    </location>
</feature>
<dbReference type="GO" id="GO:0005739">
    <property type="term" value="C:mitochondrion"/>
    <property type="evidence" value="ECO:0007669"/>
    <property type="project" value="TreeGrafter"/>
</dbReference>
<keyword evidence="9" id="KW-1185">Reference proteome</keyword>
<keyword evidence="2" id="KW-0255">Endonuclease</keyword>
<evidence type="ECO:0000256" key="5">
    <source>
        <dbReference type="ARBA" id="ARBA00022801"/>
    </source>
</evidence>
<keyword evidence="4" id="KW-0228">DNA excision</keyword>
<sequence>MTAAPTTTAAAATDALTTDFRGRLGYACLNTVLRAQKPSVFCSRTCRLDTLKTKGLDYVRELALANVRDIIPMLEWNERNHIRFMRLSSEIFPFASHPEFGYDIEFAREDLRRAGALAKQLGHRLTFHPGQFNQLGSPTAKVINNSILELDLHARILDYMDMPVDSVMIIHMGGVYGDKAAALARFEQNFPKLSTSAQARLVLENDEICYSVADLLPICDKLSIPLVFDWHHDAINPSADSPLQHLPAIRAVWERRGIRPKQHYSESRAGAVTPMERRAHSDRVVQLPPCEPDVDLMIEAKDKEQAVFQLYRLYGLAPVNPKVVRAPAAVETLRVKDRRHGKSETSPAKKRKAKSPRKDVTTEMVDVAVIKGEAKGDDSAATVKTSSRSKGRARKSTTAAVAATHVAEMDEKVVATCCDDHGVIIDEDHPTSTTMKATVEEKGEVTMVKAKRPGRAIEKTKRPAPKLVSPTVTDSSDDGYSTLSSSSDGDGEGDAYVPRPTASRRAAARLHTSSKSATLLQMAGETSTKRTTRATRRAGRSTAA</sequence>
<dbReference type="GO" id="GO:0016787">
    <property type="term" value="F:hydrolase activity"/>
    <property type="evidence" value="ECO:0007669"/>
    <property type="project" value="UniProtKB-KW"/>
</dbReference>
<dbReference type="EMBL" id="JANBPT010000600">
    <property type="protein sequence ID" value="KAJ1916050.1"/>
    <property type="molecule type" value="Genomic_DNA"/>
</dbReference>
<evidence type="ECO:0000256" key="4">
    <source>
        <dbReference type="ARBA" id="ARBA00022769"/>
    </source>
</evidence>
<dbReference type="Proteomes" id="UP001150569">
    <property type="component" value="Unassembled WGS sequence"/>
</dbReference>
<dbReference type="InterPro" id="IPR036237">
    <property type="entry name" value="Xyl_isomerase-like_sf"/>
</dbReference>
<gene>
    <name evidence="8" type="ORF">IWQ60_008237</name>
</gene>
<feature type="region of interest" description="Disordered" evidence="7">
    <location>
        <begin position="376"/>
        <end position="396"/>
    </location>
</feature>
<dbReference type="PANTHER" id="PTHR31290">
    <property type="entry name" value="UV-DAMAGE ENDONUCLEASE"/>
    <property type="match status" value="1"/>
</dbReference>
<proteinExistence type="predicted"/>
<dbReference type="PANTHER" id="PTHR31290:SF5">
    <property type="entry name" value="UV-DAMAGE ENDONUCLEASE"/>
    <property type="match status" value="1"/>
</dbReference>
<dbReference type="SUPFAM" id="SSF51658">
    <property type="entry name" value="Xylose isomerase-like"/>
    <property type="match status" value="1"/>
</dbReference>
<evidence type="ECO:0000256" key="2">
    <source>
        <dbReference type="ARBA" id="ARBA00022759"/>
    </source>
</evidence>
<dbReference type="Gene3D" id="3.20.20.150">
    <property type="entry name" value="Divalent-metal-dependent TIM barrel enzymes"/>
    <property type="match status" value="1"/>
</dbReference>
<evidence type="ECO:0000256" key="3">
    <source>
        <dbReference type="ARBA" id="ARBA00022763"/>
    </source>
</evidence>
<feature type="region of interest" description="Disordered" evidence="7">
    <location>
        <begin position="454"/>
        <end position="544"/>
    </location>
</feature>
<dbReference type="Pfam" id="PF03851">
    <property type="entry name" value="UvdE"/>
    <property type="match status" value="1"/>
</dbReference>
<protein>
    <recommendedName>
        <fullName evidence="10">UV damage endonuclease UvdE</fullName>
    </recommendedName>
</protein>
<dbReference type="GO" id="GO:0004519">
    <property type="term" value="F:endonuclease activity"/>
    <property type="evidence" value="ECO:0007669"/>
    <property type="project" value="UniProtKB-KW"/>
</dbReference>
<dbReference type="AlphaFoldDB" id="A0A9W7ZZN6"/>
<accession>A0A9W7ZZN6</accession>
<keyword evidence="3" id="KW-0227">DNA damage</keyword>
<comment type="caution">
    <text evidence="8">The sequence shown here is derived from an EMBL/GenBank/DDBJ whole genome shotgun (WGS) entry which is preliminary data.</text>
</comment>
<evidence type="ECO:0000256" key="1">
    <source>
        <dbReference type="ARBA" id="ARBA00022722"/>
    </source>
</evidence>
<feature type="compositionally biased region" description="Low complexity" evidence="7">
    <location>
        <begin position="478"/>
        <end position="488"/>
    </location>
</feature>